<evidence type="ECO:0000256" key="1">
    <source>
        <dbReference type="ARBA" id="ARBA00008987"/>
    </source>
</evidence>
<dbReference type="InterPro" id="IPR010357">
    <property type="entry name" value="TXNDC17_dom"/>
</dbReference>
<dbReference type="SUPFAM" id="SSF52833">
    <property type="entry name" value="Thioredoxin-like"/>
    <property type="match status" value="1"/>
</dbReference>
<dbReference type="Pfam" id="PF06110">
    <property type="entry name" value="TXD17-like_Trx"/>
    <property type="match status" value="1"/>
</dbReference>
<dbReference type="PANTHER" id="PTHR12452">
    <property type="entry name" value="42-9-9 PROTEIN-RELATED"/>
    <property type="match status" value="1"/>
</dbReference>
<feature type="domain" description="Thioredoxin" evidence="3">
    <location>
        <begin position="6"/>
        <end position="121"/>
    </location>
</feature>
<dbReference type="InterPro" id="IPR036249">
    <property type="entry name" value="Thioredoxin-like_sf"/>
</dbReference>
<dbReference type="InterPro" id="IPR045108">
    <property type="entry name" value="TXNDC17-like"/>
</dbReference>
<evidence type="ECO:0000256" key="2">
    <source>
        <dbReference type="ARBA" id="ARBA00016949"/>
    </source>
</evidence>
<protein>
    <recommendedName>
        <fullName evidence="2">Thioredoxin domain-containing protein 17</fullName>
    </recommendedName>
</protein>
<reference evidence="4 5" key="1">
    <citation type="submission" date="2024-02" db="EMBL/GenBank/DDBJ databases">
        <authorList>
            <person name="Daric V."/>
            <person name="Darras S."/>
        </authorList>
    </citation>
    <scope>NUCLEOTIDE SEQUENCE [LARGE SCALE GENOMIC DNA]</scope>
</reference>
<comment type="caution">
    <text evidence="4">The sequence shown here is derived from an EMBL/GenBank/DDBJ whole genome shotgun (WGS) entry which is preliminary data.</text>
</comment>
<sequence length="124" mass="14021">MKEIKAHGFAEFMKIVSSDDLKGKAIFCLFSGDKDANGKSWCPDCVVSEPVVRSSLDQLDDPDAVFVYCAVGGREYWKDQRNEFRQNLKLTGVPTLMKWGKPNQKLVEKEIKADLIAMMLESED</sequence>
<dbReference type="CDD" id="cd02952">
    <property type="entry name" value="TRP14_like"/>
    <property type="match status" value="1"/>
</dbReference>
<evidence type="ECO:0000313" key="4">
    <source>
        <dbReference type="EMBL" id="CAK8671104.1"/>
    </source>
</evidence>
<accession>A0ABP0EY45</accession>
<organism evidence="4 5">
    <name type="scientific">Clavelina lepadiformis</name>
    <name type="common">Light-bulb sea squirt</name>
    <name type="synonym">Ascidia lepadiformis</name>
    <dbReference type="NCBI Taxonomy" id="159417"/>
    <lineage>
        <taxon>Eukaryota</taxon>
        <taxon>Metazoa</taxon>
        <taxon>Chordata</taxon>
        <taxon>Tunicata</taxon>
        <taxon>Ascidiacea</taxon>
        <taxon>Aplousobranchia</taxon>
        <taxon>Clavelinidae</taxon>
        <taxon>Clavelina</taxon>
    </lineage>
</organism>
<dbReference type="Gene3D" id="3.40.30.10">
    <property type="entry name" value="Glutaredoxin"/>
    <property type="match status" value="1"/>
</dbReference>
<evidence type="ECO:0000313" key="5">
    <source>
        <dbReference type="Proteomes" id="UP001642483"/>
    </source>
</evidence>
<evidence type="ECO:0000259" key="3">
    <source>
        <dbReference type="Pfam" id="PF06110"/>
    </source>
</evidence>
<gene>
    <name evidence="4" type="ORF">CVLEPA_LOCUS125</name>
</gene>
<comment type="similarity">
    <text evidence="1">Belongs to the thioredoxin family.</text>
</comment>
<keyword evidence="5" id="KW-1185">Reference proteome</keyword>
<dbReference type="EMBL" id="CAWYQH010000001">
    <property type="protein sequence ID" value="CAK8671104.1"/>
    <property type="molecule type" value="Genomic_DNA"/>
</dbReference>
<proteinExistence type="inferred from homology"/>
<dbReference type="PANTHER" id="PTHR12452:SF0">
    <property type="entry name" value="THIOREDOXIN DOMAIN-CONTAINING PROTEIN 17"/>
    <property type="match status" value="1"/>
</dbReference>
<dbReference type="Proteomes" id="UP001642483">
    <property type="component" value="Unassembled WGS sequence"/>
</dbReference>
<name>A0ABP0EY45_CLALP</name>